<proteinExistence type="inferred from homology"/>
<keyword evidence="2 6" id="KW-0812">Transmembrane</keyword>
<dbReference type="InterPro" id="IPR059010">
    <property type="entry name" value="TMEM179-179B"/>
</dbReference>
<evidence type="ECO:0000256" key="2">
    <source>
        <dbReference type="ARBA" id="ARBA00022692"/>
    </source>
</evidence>
<keyword evidence="3 6" id="KW-1133">Transmembrane helix</keyword>
<keyword evidence="4 6" id="KW-0472">Membrane</keyword>
<dbReference type="RefSeq" id="XP_038075702.1">
    <property type="nucleotide sequence ID" value="XM_038219774.1"/>
</dbReference>
<evidence type="ECO:0000313" key="7">
    <source>
        <dbReference type="EnsemblMetazoa" id="XP_038075702.1"/>
    </source>
</evidence>
<evidence type="ECO:0000313" key="8">
    <source>
        <dbReference type="Proteomes" id="UP000887568"/>
    </source>
</evidence>
<name>A0A914BJS6_PATMI</name>
<dbReference type="InterPro" id="IPR029673">
    <property type="entry name" value="TMEM179"/>
</dbReference>
<dbReference type="EnsemblMetazoa" id="XM_038219774.1">
    <property type="protein sequence ID" value="XP_038075702.1"/>
    <property type="gene ID" value="LOC119743384"/>
</dbReference>
<reference evidence="7" key="1">
    <citation type="submission" date="2022-11" db="UniProtKB">
        <authorList>
            <consortium name="EnsemblMetazoa"/>
        </authorList>
    </citation>
    <scope>IDENTIFICATION</scope>
</reference>
<dbReference type="Proteomes" id="UP000887568">
    <property type="component" value="Unplaced"/>
</dbReference>
<keyword evidence="8" id="KW-1185">Reference proteome</keyword>
<feature type="transmembrane region" description="Helical" evidence="6">
    <location>
        <begin position="116"/>
        <end position="135"/>
    </location>
</feature>
<dbReference type="GeneID" id="119743384"/>
<evidence type="ECO:0000256" key="5">
    <source>
        <dbReference type="ARBA" id="ARBA00093776"/>
    </source>
</evidence>
<evidence type="ECO:0000256" key="4">
    <source>
        <dbReference type="ARBA" id="ARBA00023136"/>
    </source>
</evidence>
<evidence type="ECO:0000256" key="6">
    <source>
        <dbReference type="SAM" id="Phobius"/>
    </source>
</evidence>
<comment type="subcellular location">
    <subcellularLocation>
        <location evidence="1">Membrane</location>
        <topology evidence="1">Multi-pass membrane protein</topology>
    </subcellularLocation>
</comment>
<comment type="similarity">
    <text evidence="5">Belongs to the TMEM179 family.</text>
</comment>
<sequence length="230" mass="25346">MGRVVKPVVIVEVIVLVAAFAAGLTVIIPLLETENELPKIKCLPYSQIEFSDHNPPHYWLTDVEVQPPESNGPCDYCLFSQITVVVAALASILYRLVTLCGEKYDLSFLRTMSVPLYAMCTLGVLVEGIILQVGVNRFLGSAMVYKTYTDPKTCDQVQAGLQKAADKSSQDLSLNFCSELSIVTVASWISTFTWLSLTILAGVQFHLQRHAPQPSDRQMLVYGAGEDQKT</sequence>
<evidence type="ECO:0000256" key="1">
    <source>
        <dbReference type="ARBA" id="ARBA00004141"/>
    </source>
</evidence>
<dbReference type="PANTHER" id="PTHR31872">
    <property type="entry name" value="TRANSMEMBRANE PROTEIN 179"/>
    <property type="match status" value="1"/>
</dbReference>
<dbReference type="AlphaFoldDB" id="A0A914BJS6"/>
<feature type="transmembrane region" description="Helical" evidence="6">
    <location>
        <begin position="180"/>
        <end position="203"/>
    </location>
</feature>
<evidence type="ECO:0000256" key="3">
    <source>
        <dbReference type="ARBA" id="ARBA00022989"/>
    </source>
</evidence>
<feature type="transmembrane region" description="Helical" evidence="6">
    <location>
        <begin position="78"/>
        <end position="96"/>
    </location>
</feature>
<accession>A0A914BJS6</accession>
<organism evidence="7 8">
    <name type="scientific">Patiria miniata</name>
    <name type="common">Bat star</name>
    <name type="synonym">Asterina miniata</name>
    <dbReference type="NCBI Taxonomy" id="46514"/>
    <lineage>
        <taxon>Eukaryota</taxon>
        <taxon>Metazoa</taxon>
        <taxon>Echinodermata</taxon>
        <taxon>Eleutherozoa</taxon>
        <taxon>Asterozoa</taxon>
        <taxon>Asteroidea</taxon>
        <taxon>Valvatacea</taxon>
        <taxon>Valvatida</taxon>
        <taxon>Asterinidae</taxon>
        <taxon>Patiria</taxon>
    </lineage>
</organism>
<dbReference type="Pfam" id="PF26158">
    <property type="entry name" value="Claudin_TMEM179-179B"/>
    <property type="match status" value="1"/>
</dbReference>
<dbReference type="PANTHER" id="PTHR31872:SF4">
    <property type="entry name" value="TRANSMEMBRANE PROTEIN 179"/>
    <property type="match status" value="1"/>
</dbReference>
<protein>
    <submittedName>
        <fullName evidence="7">Uncharacterized protein</fullName>
    </submittedName>
</protein>
<feature type="transmembrane region" description="Helical" evidence="6">
    <location>
        <begin position="7"/>
        <end position="31"/>
    </location>
</feature>
<dbReference type="OrthoDB" id="10441696at2759"/>